<dbReference type="PANTHER" id="PTHR36307:SF1">
    <property type="entry name" value="FLAGELLA BASAL BODY P-RING FORMATION PROTEIN FLGA"/>
    <property type="match status" value="1"/>
</dbReference>
<proteinExistence type="predicted"/>
<dbReference type="NCBIfam" id="TIGR03170">
    <property type="entry name" value="flgA_cterm"/>
    <property type="match status" value="1"/>
</dbReference>
<dbReference type="InterPro" id="IPR039246">
    <property type="entry name" value="Flagellar_FlgA"/>
</dbReference>
<dbReference type="AlphaFoldDB" id="A0A1W1CI33"/>
<protein>
    <submittedName>
        <fullName evidence="2">Flagellar basal-body P-ring formation protein FlgA</fullName>
    </submittedName>
</protein>
<organism evidence="2">
    <name type="scientific">hydrothermal vent metagenome</name>
    <dbReference type="NCBI Taxonomy" id="652676"/>
    <lineage>
        <taxon>unclassified sequences</taxon>
        <taxon>metagenomes</taxon>
        <taxon>ecological metagenomes</taxon>
    </lineage>
</organism>
<reference evidence="2" key="1">
    <citation type="submission" date="2016-10" db="EMBL/GenBank/DDBJ databases">
        <authorList>
            <person name="de Groot N.N."/>
        </authorList>
    </citation>
    <scope>NUCLEOTIDE SEQUENCE</scope>
</reference>
<dbReference type="Gene3D" id="2.30.30.760">
    <property type="match status" value="1"/>
</dbReference>
<sequence>MKTLQKALFILLFLSTLLLSQELQQEYIIENDSVKLSDIIKNPKKDYTLFNINKTRHSKRVRSSELLEKLQSYGYNNFHTKHTYIQFSQKSPINTTKLKNALIDYYKQKYKNITINKISLKPVKYMLYLPKNYIIKFPRNTYLSHKGIFYIKTPQNRELFFDYMIQATITLYKTKKEIQKGEALSSLNLQKKSIILDKFTASPLMELPANRYEAKHRLKDGIIVTQRDIQGLHLVKRGANIVVSLHDNGIEITFSAKALQSGRMGDMISVLHENKKIRVKVSGKNRAEI</sequence>
<gene>
    <name evidence="2" type="ORF">MNB_SM-6-1189</name>
</gene>
<dbReference type="GO" id="GO:0044780">
    <property type="term" value="P:bacterial-type flagellum assembly"/>
    <property type="evidence" value="ECO:0007669"/>
    <property type="project" value="InterPro"/>
</dbReference>
<dbReference type="Pfam" id="PF13144">
    <property type="entry name" value="ChapFlgA"/>
    <property type="match status" value="1"/>
</dbReference>
<accession>A0A1W1CI33</accession>
<name>A0A1W1CI33_9ZZZZ</name>
<dbReference type="InterPro" id="IPR017585">
    <property type="entry name" value="SAF_FlgA"/>
</dbReference>
<keyword evidence="2" id="KW-0969">Cilium</keyword>
<dbReference type="EMBL" id="FPHK01000088">
    <property type="protein sequence ID" value="SFV65362.1"/>
    <property type="molecule type" value="Genomic_DNA"/>
</dbReference>
<evidence type="ECO:0000313" key="2">
    <source>
        <dbReference type="EMBL" id="SFV65362.1"/>
    </source>
</evidence>
<evidence type="ECO:0000259" key="1">
    <source>
        <dbReference type="Pfam" id="PF13144"/>
    </source>
</evidence>
<keyword evidence="2" id="KW-0966">Cell projection</keyword>
<keyword evidence="2" id="KW-0282">Flagellum</keyword>
<feature type="domain" description="Flagella basal body P-ring formation protein FlgA SAF" evidence="1">
    <location>
        <begin position="172"/>
        <end position="289"/>
    </location>
</feature>
<dbReference type="PANTHER" id="PTHR36307">
    <property type="entry name" value="FLAGELLA BASAL BODY P-RING FORMATION PROTEIN FLGA"/>
    <property type="match status" value="1"/>
</dbReference>